<dbReference type="PANTHER" id="PTHR30249">
    <property type="entry name" value="PUTATIVE SEROTONIN TRANSPORTER"/>
    <property type="match status" value="1"/>
</dbReference>
<proteinExistence type="predicted"/>
<dbReference type="AlphaFoldDB" id="R1GZE6"/>
<evidence type="ECO:0000313" key="7">
    <source>
        <dbReference type="Proteomes" id="UP000013526"/>
    </source>
</evidence>
<dbReference type="Pfam" id="PF04172">
    <property type="entry name" value="LrgB"/>
    <property type="match status" value="1"/>
</dbReference>
<dbReference type="RefSeq" id="WP_005907749.1">
    <property type="nucleotide sequence ID" value="NZ_AQGQ01000169.1"/>
</dbReference>
<dbReference type="InterPro" id="IPR007300">
    <property type="entry name" value="CidB/LrgB"/>
</dbReference>
<keyword evidence="3 5" id="KW-1133">Transmembrane helix</keyword>
<dbReference type="Proteomes" id="UP000013526">
    <property type="component" value="Unassembled WGS sequence"/>
</dbReference>
<evidence type="ECO:0000256" key="4">
    <source>
        <dbReference type="ARBA" id="ARBA00023136"/>
    </source>
</evidence>
<evidence type="ECO:0000256" key="2">
    <source>
        <dbReference type="ARBA" id="ARBA00022692"/>
    </source>
</evidence>
<keyword evidence="2 5" id="KW-0812">Transmembrane</keyword>
<accession>R1GZE6</accession>
<dbReference type="GO" id="GO:0016020">
    <property type="term" value="C:membrane"/>
    <property type="evidence" value="ECO:0007669"/>
    <property type="project" value="UniProtKB-SubCell"/>
</dbReference>
<protein>
    <submittedName>
        <fullName evidence="6">LrgB family protein</fullName>
    </submittedName>
</protein>
<gene>
    <name evidence="6" type="ORF">G113_17747</name>
</gene>
<comment type="caution">
    <text evidence="6">The sequence shown here is derived from an EMBL/GenBank/DDBJ whole genome shotgun (WGS) entry which is preliminary data.</text>
</comment>
<organism evidence="6 7">
    <name type="scientific">Aeromonas molluscorum 848</name>
    <dbReference type="NCBI Taxonomy" id="1268236"/>
    <lineage>
        <taxon>Bacteria</taxon>
        <taxon>Pseudomonadati</taxon>
        <taxon>Pseudomonadota</taxon>
        <taxon>Gammaproteobacteria</taxon>
        <taxon>Aeromonadales</taxon>
        <taxon>Aeromonadaceae</taxon>
        <taxon>Aeromonas</taxon>
    </lineage>
</organism>
<evidence type="ECO:0000313" key="6">
    <source>
        <dbReference type="EMBL" id="EOD53781.1"/>
    </source>
</evidence>
<evidence type="ECO:0000256" key="5">
    <source>
        <dbReference type="SAM" id="Phobius"/>
    </source>
</evidence>
<reference evidence="6 7" key="1">
    <citation type="journal article" date="2013" name="Genome Announc.">
        <title>Draft Genome Sequence of Aeromonas molluscorum Strain 848TT, Isolated from Bivalve Molluscs.</title>
        <authorList>
            <person name="Spataro N."/>
            <person name="Farfan M."/>
            <person name="Albarral V."/>
            <person name="Sanglas A."/>
            <person name="Loren J.G."/>
            <person name="Fuste M.C."/>
            <person name="Bosch E."/>
        </authorList>
    </citation>
    <scope>NUCLEOTIDE SEQUENCE [LARGE SCALE GENOMIC DNA]</scope>
    <source>
        <strain evidence="6 7">848</strain>
    </source>
</reference>
<sequence>MIWLALPLTLALYFLTRALYRRLPWPIINPVLIPTLVIMGIILGFGLPFTDYQQGTRPITALLEPAVVALALPLYQQARQIQARLKPILICTLASVLISVCTTLAIGYCMGAEPALLASLATKSITTPLAMSVSQSLGGIPAIAAAVVVVVGIIGALIGYPLLKLFRVTDPEAQGLAMGACAHAIGTAASAEQGISQGAFASLAMVMCGILTAAVAPLLFALYHWLVP</sequence>
<evidence type="ECO:0000256" key="3">
    <source>
        <dbReference type="ARBA" id="ARBA00022989"/>
    </source>
</evidence>
<feature type="transmembrane region" description="Helical" evidence="5">
    <location>
        <begin position="28"/>
        <end position="49"/>
    </location>
</feature>
<feature type="transmembrane region" description="Helical" evidence="5">
    <location>
        <begin position="203"/>
        <end position="226"/>
    </location>
</feature>
<dbReference type="PATRIC" id="fig|1268236.3.peg.3457"/>
<evidence type="ECO:0000256" key="1">
    <source>
        <dbReference type="ARBA" id="ARBA00004141"/>
    </source>
</evidence>
<keyword evidence="4 5" id="KW-0472">Membrane</keyword>
<dbReference type="PANTHER" id="PTHR30249:SF0">
    <property type="entry name" value="PLASTIDAL GLYCOLATE_GLYCERATE TRANSLOCATOR 1, CHLOROPLASTIC"/>
    <property type="match status" value="1"/>
</dbReference>
<dbReference type="EMBL" id="AQGQ01000169">
    <property type="protein sequence ID" value="EOD53781.1"/>
    <property type="molecule type" value="Genomic_DNA"/>
</dbReference>
<dbReference type="OrthoDB" id="9811701at2"/>
<feature type="transmembrane region" description="Helical" evidence="5">
    <location>
        <begin position="88"/>
        <end position="108"/>
    </location>
</feature>
<name>R1GZE6_9GAMM</name>
<keyword evidence="7" id="KW-1185">Reference proteome</keyword>
<comment type="subcellular location">
    <subcellularLocation>
        <location evidence="1">Membrane</location>
        <topology evidence="1">Multi-pass membrane protein</topology>
    </subcellularLocation>
</comment>
<feature type="transmembrane region" description="Helical" evidence="5">
    <location>
        <begin position="140"/>
        <end position="163"/>
    </location>
</feature>